<protein>
    <recommendedName>
        <fullName evidence="3">ATPase BadF/BadG/BcrA/BcrD type domain-containing protein</fullName>
    </recommendedName>
</protein>
<evidence type="ECO:0000313" key="1">
    <source>
        <dbReference type="EMBL" id="PIP92120.1"/>
    </source>
</evidence>
<dbReference type="EMBL" id="PCTX01000050">
    <property type="protein sequence ID" value="PIP92120.1"/>
    <property type="molecule type" value="Genomic_DNA"/>
</dbReference>
<evidence type="ECO:0008006" key="3">
    <source>
        <dbReference type="Google" id="ProtNLM"/>
    </source>
</evidence>
<sequence>MIGGVIAYHPYLKTVLEERLKNPIQIIEKPQHAVSFGAALLAREGFLNRASNEEATQLEARVEVTA</sequence>
<organism evidence="1 2">
    <name type="scientific">Candidatus Wolfebacteria bacterium CG18_big_fil_WC_8_21_14_2_50_39_7</name>
    <dbReference type="NCBI Taxonomy" id="1975071"/>
    <lineage>
        <taxon>Bacteria</taxon>
        <taxon>Candidatus Wolfeibacteriota</taxon>
    </lineage>
</organism>
<reference evidence="1 2" key="1">
    <citation type="submission" date="2017-09" db="EMBL/GenBank/DDBJ databases">
        <title>Depth-based differentiation of microbial function through sediment-hosted aquifers and enrichment of novel symbionts in the deep terrestrial subsurface.</title>
        <authorList>
            <person name="Probst A.J."/>
            <person name="Ladd B."/>
            <person name="Jarett J.K."/>
            <person name="Geller-Mcgrath D.E."/>
            <person name="Sieber C.M."/>
            <person name="Emerson J.B."/>
            <person name="Anantharaman K."/>
            <person name="Thomas B.C."/>
            <person name="Malmstrom R."/>
            <person name="Stieglmeier M."/>
            <person name="Klingl A."/>
            <person name="Woyke T."/>
            <person name="Ryan C.M."/>
            <person name="Banfield J.F."/>
        </authorList>
    </citation>
    <scope>NUCLEOTIDE SEQUENCE [LARGE SCALE GENOMIC DNA]</scope>
    <source>
        <strain evidence="1">CG18_big_fil_WC_8_21_14_2_50_39_7</strain>
    </source>
</reference>
<gene>
    <name evidence="1" type="ORF">COW77_01625</name>
</gene>
<comment type="caution">
    <text evidence="1">The sequence shown here is derived from an EMBL/GenBank/DDBJ whole genome shotgun (WGS) entry which is preliminary data.</text>
</comment>
<dbReference type="AlphaFoldDB" id="A0A2H0EE71"/>
<proteinExistence type="predicted"/>
<accession>A0A2H0EE71</accession>
<name>A0A2H0EE71_9BACT</name>
<evidence type="ECO:0000313" key="2">
    <source>
        <dbReference type="Proteomes" id="UP000229241"/>
    </source>
</evidence>
<dbReference type="Proteomes" id="UP000229241">
    <property type="component" value="Unassembled WGS sequence"/>
</dbReference>